<name>K7YHR4_9PROT</name>
<evidence type="ECO:0000256" key="5">
    <source>
        <dbReference type="SAM" id="Phobius"/>
    </source>
</evidence>
<dbReference type="Gene3D" id="1.25.40.10">
    <property type="entry name" value="Tetratricopeptide repeat domain"/>
    <property type="match status" value="1"/>
</dbReference>
<dbReference type="HOGENOM" id="CLU_028454_0_0_5"/>
<evidence type="ECO:0000313" key="8">
    <source>
        <dbReference type="Proteomes" id="UP000010077"/>
    </source>
</evidence>
<reference evidence="7 8" key="1">
    <citation type="journal article" date="2012" name="Proc. Natl. Acad. Sci. U.S.A.">
        <title>Genome streamlining and chemical defense in a coral reef symbiosis.</title>
        <authorList>
            <person name="Kwan J.C."/>
            <person name="Donia M.S."/>
            <person name="Han A.W."/>
            <person name="Hirose E."/>
            <person name="Haygood M.G."/>
            <person name="Schmidt E.W."/>
        </authorList>
    </citation>
    <scope>NUCLEOTIDE SEQUENCE [LARGE SCALE GENOMIC DNA]</scope>
    <source>
        <strain evidence="7 8">L2</strain>
    </source>
</reference>
<keyword evidence="4 5" id="KW-0472">Membrane</keyword>
<feature type="transmembrane region" description="Helical" evidence="5">
    <location>
        <begin position="5"/>
        <end position="22"/>
    </location>
</feature>
<dbReference type="RefSeq" id="WP_015088628.1">
    <property type="nucleotide sequence ID" value="NC_019566.1"/>
</dbReference>
<accession>K7YHR4</accession>
<dbReference type="KEGG" id="thal:A1OE_948"/>
<dbReference type="GO" id="GO:0016020">
    <property type="term" value="C:membrane"/>
    <property type="evidence" value="ECO:0007669"/>
    <property type="project" value="UniProtKB-SubCell"/>
</dbReference>
<protein>
    <submittedName>
        <fullName evidence="7">HemY family protein</fullName>
    </submittedName>
</protein>
<dbReference type="Pfam" id="PF07219">
    <property type="entry name" value="HemY_N"/>
    <property type="match status" value="1"/>
</dbReference>
<organism evidence="7 8">
    <name type="scientific">Candidatus Endolissoclinum faulkneri L2</name>
    <dbReference type="NCBI Taxonomy" id="1193729"/>
    <lineage>
        <taxon>Bacteria</taxon>
        <taxon>Pseudomonadati</taxon>
        <taxon>Pseudomonadota</taxon>
        <taxon>Alphaproteobacteria</taxon>
        <taxon>Rhodospirillales</taxon>
        <taxon>Rhodospirillaceae</taxon>
        <taxon>Candidatus Endolissoclinum</taxon>
    </lineage>
</organism>
<dbReference type="EMBL" id="CP003539">
    <property type="protein sequence ID" value="AFX99130.1"/>
    <property type="molecule type" value="Genomic_DNA"/>
</dbReference>
<gene>
    <name evidence="7" type="ORF">A1OE_948</name>
</gene>
<dbReference type="SUPFAM" id="SSF48452">
    <property type="entry name" value="TPR-like"/>
    <property type="match status" value="1"/>
</dbReference>
<evidence type="ECO:0000256" key="4">
    <source>
        <dbReference type="ARBA" id="ARBA00023136"/>
    </source>
</evidence>
<sequence length="464" mass="51844">MRGSLIYLIQLVTFVFIAVWLSQYPGWISIEWLDWKLETSCALFLLAISVIIALATFSWRVVYALIKIPSSLWHYRKVYRDKAGYHALIQGLAAVAVGDGGEAKRFSREAGSLLKDPYLTRLLSAQAAVLGGDLSVAGRYFATMRDNEDTAFFGLLGLMRLASARGDYPYVLELAKKANNLRPTSVKVATTMVFALARDGQWEEAQSALQDFVKRGLISKSSGKRHRAALLIERSRLADNQDLSLTFAAKARESQPDFVPAIIAEAWLLGAMGRKDKAYTLINKEWKQTPHPDLVTLMRILWKDDLAGSMLLCKIQAMVESLPEHAESLLAVAETALDNDFWGEARAQLSSLAPDDIGPRACMLWARLEEGEHGNLIKSRNWMQRASYALSDPAWTCISCGSVMPLWTIACNNCGAFETITWIRPPVIVFPPVLSSFPRNGMDSVRSFRWSTIQHIKPTKKLAW</sequence>
<proteinExistence type="predicted"/>
<dbReference type="Proteomes" id="UP000010077">
    <property type="component" value="Chromosome"/>
</dbReference>
<feature type="domain" description="HemY N-terminal" evidence="6">
    <location>
        <begin position="26"/>
        <end position="129"/>
    </location>
</feature>
<keyword evidence="3 5" id="KW-1133">Transmembrane helix</keyword>
<dbReference type="OrthoDB" id="9798343at2"/>
<evidence type="ECO:0000256" key="3">
    <source>
        <dbReference type="ARBA" id="ARBA00022989"/>
    </source>
</evidence>
<evidence type="ECO:0000313" key="7">
    <source>
        <dbReference type="EMBL" id="AFX99130.1"/>
    </source>
</evidence>
<dbReference type="AlphaFoldDB" id="K7YHR4"/>
<dbReference type="eggNOG" id="COG3898">
    <property type="taxonomic scope" value="Bacteria"/>
</dbReference>
<evidence type="ECO:0000259" key="6">
    <source>
        <dbReference type="Pfam" id="PF07219"/>
    </source>
</evidence>
<evidence type="ECO:0000256" key="1">
    <source>
        <dbReference type="ARBA" id="ARBA00004370"/>
    </source>
</evidence>
<keyword evidence="2 5" id="KW-0812">Transmembrane</keyword>
<comment type="subcellular location">
    <subcellularLocation>
        <location evidence="1">Membrane</location>
    </subcellularLocation>
</comment>
<evidence type="ECO:0000256" key="2">
    <source>
        <dbReference type="ARBA" id="ARBA00022692"/>
    </source>
</evidence>
<dbReference type="InterPro" id="IPR010817">
    <property type="entry name" value="HemY_N"/>
</dbReference>
<dbReference type="InterPro" id="IPR011990">
    <property type="entry name" value="TPR-like_helical_dom_sf"/>
</dbReference>
<dbReference type="STRING" id="1193729.A1OE_948"/>
<keyword evidence="8" id="KW-1185">Reference proteome</keyword>
<feature type="transmembrane region" description="Helical" evidence="5">
    <location>
        <begin position="42"/>
        <end position="66"/>
    </location>
</feature>